<keyword evidence="2" id="KW-0176">Collagen</keyword>
<dbReference type="InterPro" id="IPR041700">
    <property type="entry name" value="OMP_b-brl_3"/>
</dbReference>
<dbReference type="SUPFAM" id="SSF56935">
    <property type="entry name" value="Porins"/>
    <property type="match status" value="1"/>
</dbReference>
<gene>
    <name evidence="2" type="ORF">GCM10011379_35740</name>
</gene>
<evidence type="ECO:0000259" key="1">
    <source>
        <dbReference type="Pfam" id="PF14905"/>
    </source>
</evidence>
<keyword evidence="3" id="KW-1185">Reference proteome</keyword>
<proteinExistence type="predicted"/>
<reference evidence="2" key="1">
    <citation type="journal article" date="2014" name="Int. J. Syst. Evol. Microbiol.">
        <title>Complete genome sequence of Corynebacterium casei LMG S-19264T (=DSM 44701T), isolated from a smear-ripened cheese.</title>
        <authorList>
            <consortium name="US DOE Joint Genome Institute (JGI-PGF)"/>
            <person name="Walter F."/>
            <person name="Albersmeier A."/>
            <person name="Kalinowski J."/>
            <person name="Ruckert C."/>
        </authorList>
    </citation>
    <scope>NUCLEOTIDE SEQUENCE</scope>
    <source>
        <strain evidence="2">CGMCC 1.15290</strain>
    </source>
</reference>
<evidence type="ECO:0000313" key="2">
    <source>
        <dbReference type="EMBL" id="GGH73809.1"/>
    </source>
</evidence>
<feature type="domain" description="Outer membrane protein beta-barrel" evidence="1">
    <location>
        <begin position="543"/>
        <end position="847"/>
    </location>
</feature>
<dbReference type="Proteomes" id="UP000627292">
    <property type="component" value="Unassembled WGS sequence"/>
</dbReference>
<accession>A0A917MXD2</accession>
<name>A0A917MXD2_9BACT</name>
<dbReference type="AlphaFoldDB" id="A0A917MXD2"/>
<dbReference type="Pfam" id="PF14905">
    <property type="entry name" value="OMP_b-brl_3"/>
    <property type="match status" value="1"/>
</dbReference>
<organism evidence="2 3">
    <name type="scientific">Filimonas zeae</name>
    <dbReference type="NCBI Taxonomy" id="1737353"/>
    <lineage>
        <taxon>Bacteria</taxon>
        <taxon>Pseudomonadati</taxon>
        <taxon>Bacteroidota</taxon>
        <taxon>Chitinophagia</taxon>
        <taxon>Chitinophagales</taxon>
        <taxon>Chitinophagaceae</taxon>
        <taxon>Filimonas</taxon>
    </lineage>
</organism>
<comment type="caution">
    <text evidence="2">The sequence shown here is derived from an EMBL/GenBank/DDBJ whole genome shotgun (WGS) entry which is preliminary data.</text>
</comment>
<dbReference type="EMBL" id="BMIB01000003">
    <property type="protein sequence ID" value="GGH73809.1"/>
    <property type="molecule type" value="Genomic_DNA"/>
</dbReference>
<protein>
    <submittedName>
        <fullName evidence="2">Collagen-binding protein</fullName>
    </submittedName>
</protein>
<reference evidence="2" key="2">
    <citation type="submission" date="2020-09" db="EMBL/GenBank/DDBJ databases">
        <authorList>
            <person name="Sun Q."/>
            <person name="Zhou Y."/>
        </authorList>
    </citation>
    <scope>NUCLEOTIDE SEQUENCE</scope>
    <source>
        <strain evidence="2">CGMCC 1.15290</strain>
    </source>
</reference>
<sequence length="858" mass="98067">MPVDSVITLSVSYVGYRRYVKKIRLPAEQPQLKLGDVLLSDDSRLQDVVVTAEMPPLRMKGDTLEINPAAFNAGPNAVMEDVLKKVPGVVIWGDNKITVNGKVVIKLLVDGKPFFGGSFTVATQNLPPEVVKKVQVYTTDKRRPDDKTMNLVLHDDQKNGRFGNVSVAAGSGRHYEGDVTWNMYKPKMQLSAGAVSNNTNKVAGNLSNLLQYNTYRGNITHPAYQSDFLVDGANKYQAGGIFFNKEVADNRSLQIEYFGNSHQKAVERKSTEVTFVGDSSLSANETGKYKMNSWQHEIKGEYTWIRHKGTDLKSDFAVLVARETFVDSVTGYMRGAGGMLLNRSSRYAGITRHRRSAELRTVFYNRPPGTRKASFEIDHTIKAGNGDRDRTLVNNYEIYNTGRDSTQIQYNRLFEEDDQVLYNKANIAYDINYLFNKLRGRLSNNKRIYTNIRLLNGISHRYSTVSAQVNDYDPATALYKTTNNYLTNTNRESLFEERPGLSFSLGKDVVFSGRYSKKANLSGKLEWQYQSLSNKSDKVFRNLHNRYTAVLPSVVFAYGYTRLQAFSRDWSFRYTTHARTPELNELAPLTDSTNLLFLTIGNPGLKLQYQHHFSFHYQYTNLKNNHIIGAELNSAAFTNRIMQNTFYNPDGRQVLSFINTDNYRNAFAVINYRLPVKLNKIVLNLEARGEMYMETGDLFVNYEKSTFQNRRANIQAIAKVVLGNTELSVNQRALWLHNRLRFSELQTSSGFNYFTSAMIQKRIDRLTLASYTQLDLYRATQVPFISRFIWNAAISYRMLKNEQIELKVSCNDILKQNQSVANTAYQNKVNQIEVNRLTRFVLLGVTYYPRKFGHIKQK</sequence>
<evidence type="ECO:0000313" key="3">
    <source>
        <dbReference type="Proteomes" id="UP000627292"/>
    </source>
</evidence>